<proteinExistence type="predicted"/>
<protein>
    <submittedName>
        <fullName evidence="2">Uncharacterized protein</fullName>
    </submittedName>
</protein>
<feature type="region of interest" description="Disordered" evidence="1">
    <location>
        <begin position="1"/>
        <end position="32"/>
    </location>
</feature>
<dbReference type="AlphaFoldDB" id="A0A0A9SS32"/>
<reference evidence="2" key="1">
    <citation type="submission" date="2014-09" db="EMBL/GenBank/DDBJ databases">
        <authorList>
            <person name="Magalhaes I.L.F."/>
            <person name="Oliveira U."/>
            <person name="Santos F.R."/>
            <person name="Vidigal T.H.D.A."/>
            <person name="Brescovit A.D."/>
            <person name="Santos A.J."/>
        </authorList>
    </citation>
    <scope>NUCLEOTIDE SEQUENCE</scope>
    <source>
        <tissue evidence="2">Shoot tissue taken approximately 20 cm above the soil surface</tissue>
    </source>
</reference>
<reference evidence="2" key="2">
    <citation type="journal article" date="2015" name="Data Brief">
        <title>Shoot transcriptome of the giant reed, Arundo donax.</title>
        <authorList>
            <person name="Barrero R.A."/>
            <person name="Guerrero F.D."/>
            <person name="Moolhuijzen P."/>
            <person name="Goolsby J.A."/>
            <person name="Tidwell J."/>
            <person name="Bellgard S.E."/>
            <person name="Bellgard M.I."/>
        </authorList>
    </citation>
    <scope>NUCLEOTIDE SEQUENCE</scope>
    <source>
        <tissue evidence="2">Shoot tissue taken approximately 20 cm above the soil surface</tissue>
    </source>
</reference>
<sequence length="32" mass="3675">MLKRKRKFTIRQAAATTTKPFSPKQVGVDKQN</sequence>
<accession>A0A0A9SS32</accession>
<organism evidence="2">
    <name type="scientific">Arundo donax</name>
    <name type="common">Giant reed</name>
    <name type="synonym">Donax arundinaceus</name>
    <dbReference type="NCBI Taxonomy" id="35708"/>
    <lineage>
        <taxon>Eukaryota</taxon>
        <taxon>Viridiplantae</taxon>
        <taxon>Streptophyta</taxon>
        <taxon>Embryophyta</taxon>
        <taxon>Tracheophyta</taxon>
        <taxon>Spermatophyta</taxon>
        <taxon>Magnoliopsida</taxon>
        <taxon>Liliopsida</taxon>
        <taxon>Poales</taxon>
        <taxon>Poaceae</taxon>
        <taxon>PACMAD clade</taxon>
        <taxon>Arundinoideae</taxon>
        <taxon>Arundineae</taxon>
        <taxon>Arundo</taxon>
    </lineage>
</organism>
<evidence type="ECO:0000313" key="2">
    <source>
        <dbReference type="EMBL" id="JAD36352.1"/>
    </source>
</evidence>
<evidence type="ECO:0000256" key="1">
    <source>
        <dbReference type="SAM" id="MobiDB-lite"/>
    </source>
</evidence>
<name>A0A0A9SS32_ARUDO</name>
<dbReference type="EMBL" id="GBRH01261543">
    <property type="protein sequence ID" value="JAD36352.1"/>
    <property type="molecule type" value="Transcribed_RNA"/>
</dbReference>